<dbReference type="RefSeq" id="XP_020064474.1">
    <property type="nucleotide sequence ID" value="XM_020211694.1"/>
</dbReference>
<organism evidence="2 3">
    <name type="scientific">Suhomyces tanzawaensis NRRL Y-17324</name>
    <dbReference type="NCBI Taxonomy" id="984487"/>
    <lineage>
        <taxon>Eukaryota</taxon>
        <taxon>Fungi</taxon>
        <taxon>Dikarya</taxon>
        <taxon>Ascomycota</taxon>
        <taxon>Saccharomycotina</taxon>
        <taxon>Pichiomycetes</taxon>
        <taxon>Debaryomycetaceae</taxon>
        <taxon>Suhomyces</taxon>
    </lineage>
</organism>
<keyword evidence="3" id="KW-1185">Reference proteome</keyword>
<dbReference type="EMBL" id="KV453912">
    <property type="protein sequence ID" value="ODV79352.1"/>
    <property type="molecule type" value="Genomic_DNA"/>
</dbReference>
<protein>
    <submittedName>
        <fullName evidence="2">Uncharacterized protein</fullName>
    </submittedName>
</protein>
<keyword evidence="1" id="KW-1133">Transmembrane helix</keyword>
<name>A0A1E4SIU9_9ASCO</name>
<evidence type="ECO:0000313" key="3">
    <source>
        <dbReference type="Proteomes" id="UP000094285"/>
    </source>
</evidence>
<gene>
    <name evidence="2" type="ORF">CANTADRAFT_90438</name>
</gene>
<keyword evidence="1" id="KW-0812">Transmembrane</keyword>
<sequence length="67" mass="8228">MEIPEEINTMVIQQVWLYYFLVVEHFLILPLQSKFMQNTYMNGALWKKFDEQYQQVYILKCNYGQQV</sequence>
<accession>A0A1E4SIU9</accession>
<keyword evidence="1" id="KW-0472">Membrane</keyword>
<evidence type="ECO:0000256" key="1">
    <source>
        <dbReference type="SAM" id="Phobius"/>
    </source>
</evidence>
<evidence type="ECO:0000313" key="2">
    <source>
        <dbReference type="EMBL" id="ODV79352.1"/>
    </source>
</evidence>
<dbReference type="AlphaFoldDB" id="A0A1E4SIU9"/>
<dbReference type="Proteomes" id="UP000094285">
    <property type="component" value="Unassembled WGS sequence"/>
</dbReference>
<dbReference type="GeneID" id="30985830"/>
<proteinExistence type="predicted"/>
<reference evidence="3" key="1">
    <citation type="submission" date="2016-05" db="EMBL/GenBank/DDBJ databases">
        <title>Comparative genomics of biotechnologically important yeasts.</title>
        <authorList>
            <consortium name="DOE Joint Genome Institute"/>
            <person name="Riley R."/>
            <person name="Haridas S."/>
            <person name="Wolfe K.H."/>
            <person name="Lopes M.R."/>
            <person name="Hittinger C.T."/>
            <person name="Goker M."/>
            <person name="Salamov A."/>
            <person name="Wisecaver J."/>
            <person name="Long T.M."/>
            <person name="Aerts A.L."/>
            <person name="Barry K."/>
            <person name="Choi C."/>
            <person name="Clum A."/>
            <person name="Coughlan A.Y."/>
            <person name="Deshpande S."/>
            <person name="Douglass A.P."/>
            <person name="Hanson S.J."/>
            <person name="Klenk H.-P."/>
            <person name="Labutti K."/>
            <person name="Lapidus A."/>
            <person name="Lindquist E."/>
            <person name="Lipzen A."/>
            <person name="Meier-Kolthoff J.P."/>
            <person name="Ohm R.A."/>
            <person name="Otillar R.P."/>
            <person name="Pangilinan J."/>
            <person name="Peng Y."/>
            <person name="Rokas A."/>
            <person name="Rosa C.A."/>
            <person name="Scheuner C."/>
            <person name="Sibirny A.A."/>
            <person name="Slot J.C."/>
            <person name="Stielow J.B."/>
            <person name="Sun H."/>
            <person name="Kurtzman C.P."/>
            <person name="Blackwell M."/>
            <person name="Grigoriev I.V."/>
            <person name="Jeffries T.W."/>
        </authorList>
    </citation>
    <scope>NUCLEOTIDE SEQUENCE [LARGE SCALE GENOMIC DNA]</scope>
    <source>
        <strain evidence="3">NRRL Y-17324</strain>
    </source>
</reference>
<feature type="transmembrane region" description="Helical" evidence="1">
    <location>
        <begin position="15"/>
        <end position="31"/>
    </location>
</feature>